<sequence>MSSTPAPPPTVRPEPGARPARATAVGGVLAVLAVGLIALNLRPGATSLGPVMEDVVGAYGQGAIASGLLTALPCIAFGIFGFLAVPISRRLGLTGTVVASFVLVAIGLLLRPTADSFGMFLVLSLLVLVGPALGNVVVPAWIKQHGSAHTVGLMTLYSVMLAVGGSAGAALAVPLAGGAADGWRGSLQLWALAAAVPVVIWAFVLTRTGHDFPPAPAEGDLPGSLLRSPTAIALTVMFGVQSANAYTQFGMLPQVLTSSGISPTRAGFLIAVISGWGFVGGLVMPTVIARFRHLPWLVAGFGVLTTIGYLGLWLAPAASPMLWACVLGIGGFAFPTAIALLPARTRSARVTARLGGLAQPLGYVFAALGPIAAGTMLDLTGSFPAVLVFLAITGIVLAIAGYRAALPRYVDDEITA</sequence>
<keyword evidence="3 5" id="KW-1133">Transmembrane helix</keyword>
<keyword evidence="4 5" id="KW-0472">Membrane</keyword>
<protein>
    <submittedName>
        <fullName evidence="7">MFS transporter</fullName>
    </submittedName>
</protein>
<dbReference type="GO" id="GO:0022857">
    <property type="term" value="F:transmembrane transporter activity"/>
    <property type="evidence" value="ECO:0007669"/>
    <property type="project" value="InterPro"/>
</dbReference>
<dbReference type="InterPro" id="IPR020846">
    <property type="entry name" value="MFS_dom"/>
</dbReference>
<feature type="domain" description="Major facilitator superfamily (MFS) profile" evidence="6">
    <location>
        <begin position="19"/>
        <end position="409"/>
    </location>
</feature>
<feature type="transmembrane region" description="Helical" evidence="5">
    <location>
        <begin position="383"/>
        <end position="402"/>
    </location>
</feature>
<dbReference type="Gene3D" id="1.20.1250.20">
    <property type="entry name" value="MFS general substrate transporter like domains"/>
    <property type="match status" value="1"/>
</dbReference>
<feature type="transmembrane region" description="Helical" evidence="5">
    <location>
        <begin position="154"/>
        <end position="175"/>
    </location>
</feature>
<feature type="transmembrane region" description="Helical" evidence="5">
    <location>
        <begin position="187"/>
        <end position="205"/>
    </location>
</feature>
<organism evidence="7 8">
    <name type="scientific">Brachybacterium alimentarium</name>
    <dbReference type="NCBI Taxonomy" id="47845"/>
    <lineage>
        <taxon>Bacteria</taxon>
        <taxon>Bacillati</taxon>
        <taxon>Actinomycetota</taxon>
        <taxon>Actinomycetes</taxon>
        <taxon>Micrococcales</taxon>
        <taxon>Dermabacteraceae</taxon>
        <taxon>Brachybacterium</taxon>
    </lineage>
</organism>
<feature type="transmembrane region" description="Helical" evidence="5">
    <location>
        <begin position="59"/>
        <end position="84"/>
    </location>
</feature>
<dbReference type="Proteomes" id="UP000218598">
    <property type="component" value="Unassembled WGS sequence"/>
</dbReference>
<evidence type="ECO:0000256" key="1">
    <source>
        <dbReference type="ARBA" id="ARBA00004651"/>
    </source>
</evidence>
<evidence type="ECO:0000259" key="6">
    <source>
        <dbReference type="PROSITE" id="PS50850"/>
    </source>
</evidence>
<gene>
    <name evidence="7" type="ORF">CIK66_07295</name>
</gene>
<evidence type="ECO:0000256" key="2">
    <source>
        <dbReference type="ARBA" id="ARBA00022692"/>
    </source>
</evidence>
<comment type="caution">
    <text evidence="7">The sequence shown here is derived from an EMBL/GenBank/DDBJ whole genome shotgun (WGS) entry which is preliminary data.</text>
</comment>
<dbReference type="AlphaFoldDB" id="A0A2A3YKD3"/>
<feature type="transmembrane region" description="Helical" evidence="5">
    <location>
        <begin position="321"/>
        <end position="342"/>
    </location>
</feature>
<feature type="transmembrane region" description="Helical" evidence="5">
    <location>
        <begin position="91"/>
        <end position="110"/>
    </location>
</feature>
<dbReference type="InterPro" id="IPR052524">
    <property type="entry name" value="MFS_Cyanate_Porter"/>
</dbReference>
<dbReference type="RefSeq" id="WP_096196881.1">
    <property type="nucleotide sequence ID" value="NZ_NRGR01000012.1"/>
</dbReference>
<keyword evidence="8" id="KW-1185">Reference proteome</keyword>
<dbReference type="Pfam" id="PF07690">
    <property type="entry name" value="MFS_1"/>
    <property type="match status" value="1"/>
</dbReference>
<feature type="transmembrane region" description="Helical" evidence="5">
    <location>
        <begin position="354"/>
        <end position="377"/>
    </location>
</feature>
<comment type="subcellular location">
    <subcellularLocation>
        <location evidence="1">Cell membrane</location>
        <topology evidence="1">Multi-pass membrane protein</topology>
    </subcellularLocation>
</comment>
<evidence type="ECO:0000313" key="8">
    <source>
        <dbReference type="Proteomes" id="UP000218598"/>
    </source>
</evidence>
<dbReference type="PROSITE" id="PS50850">
    <property type="entry name" value="MFS"/>
    <property type="match status" value="1"/>
</dbReference>
<dbReference type="InterPro" id="IPR036259">
    <property type="entry name" value="MFS_trans_sf"/>
</dbReference>
<feature type="transmembrane region" description="Helical" evidence="5">
    <location>
        <begin position="266"/>
        <end position="289"/>
    </location>
</feature>
<feature type="transmembrane region" description="Helical" evidence="5">
    <location>
        <begin position="20"/>
        <end position="39"/>
    </location>
</feature>
<evidence type="ECO:0000256" key="3">
    <source>
        <dbReference type="ARBA" id="ARBA00022989"/>
    </source>
</evidence>
<dbReference type="EMBL" id="NRGR01000012">
    <property type="protein sequence ID" value="PCC39770.1"/>
    <property type="molecule type" value="Genomic_DNA"/>
</dbReference>
<evidence type="ECO:0000256" key="4">
    <source>
        <dbReference type="ARBA" id="ARBA00023136"/>
    </source>
</evidence>
<evidence type="ECO:0000256" key="5">
    <source>
        <dbReference type="SAM" id="Phobius"/>
    </source>
</evidence>
<feature type="transmembrane region" description="Helical" evidence="5">
    <location>
        <begin position="296"/>
        <end position="315"/>
    </location>
</feature>
<keyword evidence="2 5" id="KW-0812">Transmembrane</keyword>
<dbReference type="GO" id="GO:0005886">
    <property type="term" value="C:plasma membrane"/>
    <property type="evidence" value="ECO:0007669"/>
    <property type="project" value="UniProtKB-SubCell"/>
</dbReference>
<dbReference type="PANTHER" id="PTHR23523:SF2">
    <property type="entry name" value="2-NITROIMIDAZOLE TRANSPORTER"/>
    <property type="match status" value="1"/>
</dbReference>
<name>A0A2A3YKD3_9MICO</name>
<feature type="transmembrane region" description="Helical" evidence="5">
    <location>
        <begin position="225"/>
        <end position="246"/>
    </location>
</feature>
<dbReference type="InterPro" id="IPR011701">
    <property type="entry name" value="MFS"/>
</dbReference>
<accession>A0A2A3YKD3</accession>
<reference evidence="7 8" key="1">
    <citation type="journal article" date="2017" name="Elife">
        <title>Extensive horizontal gene transfer in cheese-associated bacteria.</title>
        <authorList>
            <person name="Bonham K.S."/>
            <person name="Wolfe B.E."/>
            <person name="Dutton R.J."/>
        </authorList>
    </citation>
    <scope>NUCLEOTIDE SEQUENCE [LARGE SCALE GENOMIC DNA]</scope>
    <source>
        <strain evidence="7 8">341_9</strain>
    </source>
</reference>
<dbReference type="SUPFAM" id="SSF103473">
    <property type="entry name" value="MFS general substrate transporter"/>
    <property type="match status" value="1"/>
</dbReference>
<proteinExistence type="predicted"/>
<dbReference type="PANTHER" id="PTHR23523">
    <property type="match status" value="1"/>
</dbReference>
<dbReference type="OrthoDB" id="5317164at2"/>
<feature type="transmembrane region" description="Helical" evidence="5">
    <location>
        <begin position="116"/>
        <end position="142"/>
    </location>
</feature>
<evidence type="ECO:0000313" key="7">
    <source>
        <dbReference type="EMBL" id="PCC39770.1"/>
    </source>
</evidence>